<protein>
    <recommendedName>
        <fullName evidence="4">DUF1097 domain-containing protein</fullName>
    </recommendedName>
</protein>
<dbReference type="Pfam" id="PF06496">
    <property type="entry name" value="DUF1097"/>
    <property type="match status" value="1"/>
</dbReference>
<dbReference type="eggNOG" id="ENOG503389Z">
    <property type="taxonomic scope" value="Bacteria"/>
</dbReference>
<feature type="transmembrane region" description="Helical" evidence="1">
    <location>
        <begin position="30"/>
        <end position="49"/>
    </location>
</feature>
<dbReference type="PROSITE" id="PS51257">
    <property type="entry name" value="PROKAR_LIPOPROTEIN"/>
    <property type="match status" value="1"/>
</dbReference>
<proteinExistence type="predicted"/>
<dbReference type="HOGENOM" id="CLU_1567261_0_0_9"/>
<evidence type="ECO:0000313" key="3">
    <source>
        <dbReference type="Proteomes" id="UP000013520"/>
    </source>
</evidence>
<dbReference type="Proteomes" id="UP000013520">
    <property type="component" value="Chromosome"/>
</dbReference>
<organism evidence="2 3">
    <name type="scientific">Desulfoscipio gibsoniae DSM 7213</name>
    <dbReference type="NCBI Taxonomy" id="767817"/>
    <lineage>
        <taxon>Bacteria</taxon>
        <taxon>Bacillati</taxon>
        <taxon>Bacillota</taxon>
        <taxon>Clostridia</taxon>
        <taxon>Eubacteriales</taxon>
        <taxon>Desulfallaceae</taxon>
        <taxon>Desulfoscipio</taxon>
    </lineage>
</organism>
<reference evidence="2 3" key="1">
    <citation type="submission" date="2012-01" db="EMBL/GenBank/DDBJ databases">
        <title>Complete sequence of Desulfotomaculum gibsoniae DSM 7213.</title>
        <authorList>
            <consortium name="US DOE Joint Genome Institute"/>
            <person name="Lucas S."/>
            <person name="Han J."/>
            <person name="Lapidus A."/>
            <person name="Cheng J.-F."/>
            <person name="Goodwin L."/>
            <person name="Pitluck S."/>
            <person name="Peters L."/>
            <person name="Ovchinnikova G."/>
            <person name="Teshima H."/>
            <person name="Detter J.C."/>
            <person name="Han C."/>
            <person name="Tapia R."/>
            <person name="Land M."/>
            <person name="Hauser L."/>
            <person name="Kyrpides N."/>
            <person name="Ivanova N."/>
            <person name="Pagani I."/>
            <person name="Parshina S."/>
            <person name="Plugge C."/>
            <person name="Muyzer G."/>
            <person name="Kuever J."/>
            <person name="Ivanova A."/>
            <person name="Nazina T."/>
            <person name="Klenk H.-P."/>
            <person name="Brambilla E."/>
            <person name="Spring S."/>
            <person name="Stams A.F."/>
            <person name="Woyke T."/>
        </authorList>
    </citation>
    <scope>NUCLEOTIDE SEQUENCE [LARGE SCALE GENOMIC DNA]</scope>
    <source>
        <strain evidence="2 3">DSM 7213</strain>
    </source>
</reference>
<keyword evidence="1" id="KW-0812">Transmembrane</keyword>
<dbReference type="AlphaFoldDB" id="R4KG61"/>
<dbReference type="KEGG" id="dgi:Desgi_2807"/>
<feature type="transmembrane region" description="Helical" evidence="1">
    <location>
        <begin position="136"/>
        <end position="156"/>
    </location>
</feature>
<name>R4KG61_9FIRM</name>
<dbReference type="InterPro" id="IPR009476">
    <property type="entry name" value="DUF1097"/>
</dbReference>
<dbReference type="OrthoDB" id="8266131at2"/>
<feature type="transmembrane region" description="Helical" evidence="1">
    <location>
        <begin position="81"/>
        <end position="99"/>
    </location>
</feature>
<sequence>MKALIPLEIVVPILASISCLFAAPQLGLPIWALFIGWAWYYALGANINVFKQVYPAAIPGAVLAAICIWLISIFAQLMSAMLAMMIAVIITVFLLMCVLRIPLTSCGLSAFNSYSCVFATYYGGFYRQTGTLEQDILMALIYASVAFALGPVFGYFSIKLTLPMQENEEKKFKVFSKR</sequence>
<keyword evidence="1" id="KW-0472">Membrane</keyword>
<accession>R4KG61</accession>
<dbReference type="STRING" id="767817.Desgi_2807"/>
<evidence type="ECO:0000256" key="1">
    <source>
        <dbReference type="SAM" id="Phobius"/>
    </source>
</evidence>
<dbReference type="RefSeq" id="WP_006523609.1">
    <property type="nucleotide sequence ID" value="NC_021184.1"/>
</dbReference>
<gene>
    <name evidence="2" type="ORF">Desgi_2807</name>
</gene>
<keyword evidence="3" id="KW-1185">Reference proteome</keyword>
<keyword evidence="1" id="KW-1133">Transmembrane helix</keyword>
<evidence type="ECO:0000313" key="2">
    <source>
        <dbReference type="EMBL" id="AGL02208.1"/>
    </source>
</evidence>
<dbReference type="EMBL" id="CP003273">
    <property type="protein sequence ID" value="AGL02208.1"/>
    <property type="molecule type" value="Genomic_DNA"/>
</dbReference>
<feature type="transmembrane region" description="Helical" evidence="1">
    <location>
        <begin position="56"/>
        <end position="75"/>
    </location>
</feature>
<evidence type="ECO:0008006" key="4">
    <source>
        <dbReference type="Google" id="ProtNLM"/>
    </source>
</evidence>